<dbReference type="InterPro" id="IPR002559">
    <property type="entry name" value="Transposase_11"/>
</dbReference>
<dbReference type="GO" id="GO:0003677">
    <property type="term" value="F:DNA binding"/>
    <property type="evidence" value="ECO:0007669"/>
    <property type="project" value="InterPro"/>
</dbReference>
<organism evidence="3 4">
    <name type="scientific">Limobrevibacterium gyesilva</name>
    <dbReference type="NCBI Taxonomy" id="2991712"/>
    <lineage>
        <taxon>Bacteria</taxon>
        <taxon>Pseudomonadati</taxon>
        <taxon>Pseudomonadota</taxon>
        <taxon>Alphaproteobacteria</taxon>
        <taxon>Acetobacterales</taxon>
        <taxon>Acetobacteraceae</taxon>
        <taxon>Limobrevibacterium</taxon>
    </lineage>
</organism>
<dbReference type="EMBL" id="JAPDNT010000038">
    <property type="protein sequence ID" value="MCW3477468.1"/>
    <property type="molecule type" value="Genomic_DNA"/>
</dbReference>
<dbReference type="Proteomes" id="UP001165679">
    <property type="component" value="Unassembled WGS sequence"/>
</dbReference>
<keyword evidence="4" id="KW-1185">Reference proteome</keyword>
<dbReference type="Pfam" id="PF13340">
    <property type="entry name" value="DUF4096"/>
    <property type="match status" value="1"/>
</dbReference>
<dbReference type="InterPro" id="IPR025161">
    <property type="entry name" value="IS402-like_dom"/>
</dbReference>
<dbReference type="Pfam" id="PF01609">
    <property type="entry name" value="DDE_Tnp_1"/>
    <property type="match status" value="1"/>
</dbReference>
<dbReference type="RefSeq" id="WP_264716418.1">
    <property type="nucleotide sequence ID" value="NZ_JAPDNT010000038.1"/>
</dbReference>
<protein>
    <submittedName>
        <fullName evidence="3">IS5 family transposase</fullName>
    </submittedName>
</protein>
<evidence type="ECO:0000313" key="3">
    <source>
        <dbReference type="EMBL" id="MCW3477468.1"/>
    </source>
</evidence>
<feature type="domain" description="Insertion element IS402-like" evidence="2">
    <location>
        <begin position="6"/>
        <end position="79"/>
    </location>
</feature>
<dbReference type="InterPro" id="IPR052909">
    <property type="entry name" value="Transposase_6_like"/>
</dbReference>
<dbReference type="AlphaFoldDB" id="A0AA42CFU1"/>
<evidence type="ECO:0000313" key="4">
    <source>
        <dbReference type="Proteomes" id="UP001165679"/>
    </source>
</evidence>
<dbReference type="PANTHER" id="PTHR46637:SF1">
    <property type="entry name" value="BLL5188 PROTEIN"/>
    <property type="match status" value="1"/>
</dbReference>
<dbReference type="PANTHER" id="PTHR46637">
    <property type="entry name" value="TIS1421-TRANSPOSASE PROTEIN A"/>
    <property type="match status" value="1"/>
</dbReference>
<dbReference type="GO" id="GO:0004803">
    <property type="term" value="F:transposase activity"/>
    <property type="evidence" value="ECO:0007669"/>
    <property type="project" value="InterPro"/>
</dbReference>
<evidence type="ECO:0000259" key="1">
    <source>
        <dbReference type="Pfam" id="PF01609"/>
    </source>
</evidence>
<proteinExistence type="predicted"/>
<comment type="caution">
    <text evidence="3">The sequence shown here is derived from an EMBL/GenBank/DDBJ whole genome shotgun (WGS) entry which is preliminary data.</text>
</comment>
<gene>
    <name evidence="3" type="ORF">OL599_23145</name>
</gene>
<reference evidence="3" key="2">
    <citation type="submission" date="2022-10" db="EMBL/GenBank/DDBJ databases">
        <authorList>
            <person name="Trinh H.N."/>
        </authorList>
    </citation>
    <scope>NUCLEOTIDE SEQUENCE</scope>
    <source>
        <strain evidence="3">RN2-1</strain>
    </source>
</reference>
<dbReference type="NCBIfam" id="NF033580">
    <property type="entry name" value="transpos_IS5_3"/>
    <property type="match status" value="1"/>
</dbReference>
<evidence type="ECO:0000259" key="2">
    <source>
        <dbReference type="Pfam" id="PF13340"/>
    </source>
</evidence>
<dbReference type="GO" id="GO:0006313">
    <property type="term" value="P:DNA transposition"/>
    <property type="evidence" value="ECO:0007669"/>
    <property type="project" value="InterPro"/>
</dbReference>
<accession>A0AA42CFU1</accession>
<reference evidence="3" key="1">
    <citation type="submission" date="2022-09" db="EMBL/GenBank/DDBJ databases">
        <title>Rhodovastum sp. nov. RN2-1 isolated from soil in Seongnam, South Korea.</title>
        <authorList>
            <person name="Le N.T."/>
        </authorList>
    </citation>
    <scope>NUCLEOTIDE SEQUENCE</scope>
    <source>
        <strain evidence="3">RN2-1</strain>
    </source>
</reference>
<sequence length="252" mass="28631">MRRYALRDDQWERIQELLPGRAGSVGVPARDNRLFVEAVLYRYRAGIPWCDLPERFGDWKNVHRRFSRWAKLGVWERVFAHFAADADNEYAMIDSTIVRAHQHSAGAHKKAGENQAIGRFRGGLSTKIHTLVDALGNPVHFFLTGGEAHDLVGADHLVPEMQAGMLIADKAFDADERVLQPLADAGKTAVIPPRANRRAARDFDRHLYKERHLIENFFAKLKQFRAIATRYDKTARNFLAAVHLTAAAIWLN</sequence>
<name>A0AA42CFU1_9PROT</name>
<feature type="domain" description="Transposase IS4-like" evidence="1">
    <location>
        <begin position="93"/>
        <end position="248"/>
    </location>
</feature>